<keyword evidence="2" id="KW-1185">Reference proteome</keyword>
<dbReference type="EMBL" id="CAIJDP010000049">
    <property type="protein sequence ID" value="CAD0000871.1"/>
    <property type="molecule type" value="Genomic_DNA"/>
</dbReference>
<evidence type="ECO:0000313" key="1">
    <source>
        <dbReference type="EMBL" id="CAD0000871.1"/>
    </source>
</evidence>
<gene>
    <name evidence="1" type="ORF">FLAT13_00268</name>
</gene>
<accession>A0A6V6YN08</accession>
<sequence length="57" mass="6705">MHRKNDSKAEIMNFTGNISNVFTSIPKLISLSHFTNYICNNFRIIDLLKLCLNRIYK</sequence>
<evidence type="ECO:0000313" key="2">
    <source>
        <dbReference type="Proteomes" id="UP000530060"/>
    </source>
</evidence>
<name>A0A6V6YN08_9FLAO</name>
<dbReference type="Proteomes" id="UP000530060">
    <property type="component" value="Unassembled WGS sequence"/>
</dbReference>
<dbReference type="AlphaFoldDB" id="A0A6V6YN08"/>
<proteinExistence type="predicted"/>
<comment type="caution">
    <text evidence="1">The sequence shown here is derived from an EMBL/GenBank/DDBJ whole genome shotgun (WGS) entry which is preliminary data.</text>
</comment>
<organism evidence="1 2">
    <name type="scientific">Flavobacterium salmonis</name>
    <dbReference type="NCBI Taxonomy" id="2654844"/>
    <lineage>
        <taxon>Bacteria</taxon>
        <taxon>Pseudomonadati</taxon>
        <taxon>Bacteroidota</taxon>
        <taxon>Flavobacteriia</taxon>
        <taxon>Flavobacteriales</taxon>
        <taxon>Flavobacteriaceae</taxon>
        <taxon>Flavobacterium</taxon>
    </lineage>
</organism>
<protein>
    <submittedName>
        <fullName evidence="1">Uncharacterized protein</fullName>
    </submittedName>
</protein>
<reference evidence="1 2" key="1">
    <citation type="submission" date="2020-06" db="EMBL/GenBank/DDBJ databases">
        <authorList>
            <person name="Criscuolo A."/>
        </authorList>
    </citation>
    <scope>NUCLEOTIDE SEQUENCE [LARGE SCALE GENOMIC DNA]</scope>
    <source>
        <strain evidence="2">CIP 111411</strain>
    </source>
</reference>